<protein>
    <submittedName>
        <fullName evidence="1">Uncharacterized protein</fullName>
    </submittedName>
</protein>
<accession>A0ABT6SW54</accession>
<comment type="caution">
    <text evidence="1">The sequence shown here is derived from an EMBL/GenBank/DDBJ whole genome shotgun (WGS) entry which is preliminary data.</text>
</comment>
<reference evidence="1 2" key="1">
    <citation type="submission" date="2023-05" db="EMBL/GenBank/DDBJ databases">
        <title>Draft genome sequence of Streptomyces sp. B-S-A12 isolated from a cave soil in Thailand.</title>
        <authorList>
            <person name="Chamroensaksri N."/>
            <person name="Muangham S."/>
        </authorList>
    </citation>
    <scope>NUCLEOTIDE SEQUENCE [LARGE SCALE GENOMIC DNA]</scope>
    <source>
        <strain evidence="1 2">B-S-A12</strain>
    </source>
</reference>
<dbReference type="RefSeq" id="WP_282535703.1">
    <property type="nucleotide sequence ID" value="NZ_JASCIS010000013.1"/>
</dbReference>
<dbReference type="Proteomes" id="UP001237105">
    <property type="component" value="Unassembled WGS sequence"/>
</dbReference>
<gene>
    <name evidence="1" type="ORF">QIT00_14805</name>
</gene>
<evidence type="ECO:0000313" key="1">
    <source>
        <dbReference type="EMBL" id="MDI3419816.1"/>
    </source>
</evidence>
<proteinExistence type="predicted"/>
<evidence type="ECO:0000313" key="2">
    <source>
        <dbReference type="Proteomes" id="UP001237105"/>
    </source>
</evidence>
<sequence>MTENPPRAVTPCPEHSARAERWQAHRAIATALAAEGGTAWPGSADD</sequence>
<dbReference type="EMBL" id="JASCIS010000013">
    <property type="protein sequence ID" value="MDI3419816.1"/>
    <property type="molecule type" value="Genomic_DNA"/>
</dbReference>
<name>A0ABT6SW54_9ACTN</name>
<organism evidence="1 2">
    <name type="scientific">Streptomyces luteolus</name>
    <dbReference type="NCBI Taxonomy" id="3043615"/>
    <lineage>
        <taxon>Bacteria</taxon>
        <taxon>Bacillati</taxon>
        <taxon>Actinomycetota</taxon>
        <taxon>Actinomycetes</taxon>
        <taxon>Kitasatosporales</taxon>
        <taxon>Streptomycetaceae</taxon>
        <taxon>Streptomyces</taxon>
    </lineage>
</organism>
<keyword evidence="2" id="KW-1185">Reference proteome</keyword>